<evidence type="ECO:0000313" key="1">
    <source>
        <dbReference type="EMBL" id="GAW04976.1"/>
    </source>
</evidence>
<gene>
    <name evidence="1" type="ORF">LENED_006804</name>
</gene>
<comment type="caution">
    <text evidence="1">The sequence shown here is derived from an EMBL/GenBank/DDBJ whole genome shotgun (WGS) entry which is preliminary data.</text>
</comment>
<sequence length="93" mass="10240">MHPDHSNLPFNHESYLSASCIVDPQDFLSLLFNLGLFVEPPDDDHCLQAVHVVELGNKGSEPVYLLTCNSTVLSIKVFISGEYRHGLTTNLGA</sequence>
<dbReference type="AlphaFoldDB" id="A0A1Q3ECP0"/>
<keyword evidence="2" id="KW-1185">Reference proteome</keyword>
<proteinExistence type="predicted"/>
<evidence type="ECO:0000313" key="2">
    <source>
        <dbReference type="Proteomes" id="UP000188533"/>
    </source>
</evidence>
<name>A0A1Q3ECP0_LENED</name>
<reference evidence="1 2" key="1">
    <citation type="submission" date="2016-08" db="EMBL/GenBank/DDBJ databases">
        <authorList>
            <consortium name="Lentinula edodes genome sequencing consortium"/>
            <person name="Sakamoto Y."/>
            <person name="Nakade K."/>
            <person name="Sato S."/>
            <person name="Yoshida Y."/>
            <person name="Miyazaki K."/>
            <person name="Natsume S."/>
            <person name="Konno N."/>
        </authorList>
    </citation>
    <scope>NUCLEOTIDE SEQUENCE [LARGE SCALE GENOMIC DNA]</scope>
    <source>
        <strain evidence="1 2">NBRC 111202</strain>
    </source>
</reference>
<dbReference type="Proteomes" id="UP000188533">
    <property type="component" value="Unassembled WGS sequence"/>
</dbReference>
<protein>
    <submittedName>
        <fullName evidence="1">Uncharacterized protein</fullName>
    </submittedName>
</protein>
<organism evidence="1 2">
    <name type="scientific">Lentinula edodes</name>
    <name type="common">Shiitake mushroom</name>
    <name type="synonym">Lentinus edodes</name>
    <dbReference type="NCBI Taxonomy" id="5353"/>
    <lineage>
        <taxon>Eukaryota</taxon>
        <taxon>Fungi</taxon>
        <taxon>Dikarya</taxon>
        <taxon>Basidiomycota</taxon>
        <taxon>Agaricomycotina</taxon>
        <taxon>Agaricomycetes</taxon>
        <taxon>Agaricomycetidae</taxon>
        <taxon>Agaricales</taxon>
        <taxon>Marasmiineae</taxon>
        <taxon>Omphalotaceae</taxon>
        <taxon>Lentinula</taxon>
    </lineage>
</organism>
<dbReference type="EMBL" id="BDGU01000218">
    <property type="protein sequence ID" value="GAW04976.1"/>
    <property type="molecule type" value="Genomic_DNA"/>
</dbReference>
<reference evidence="1 2" key="2">
    <citation type="submission" date="2017-02" db="EMBL/GenBank/DDBJ databases">
        <title>A genome survey and senescence transcriptome analysis in Lentinula edodes.</title>
        <authorList>
            <person name="Sakamoto Y."/>
            <person name="Nakade K."/>
            <person name="Sato S."/>
            <person name="Yoshida Y."/>
            <person name="Miyazaki K."/>
            <person name="Natsume S."/>
            <person name="Konno N."/>
        </authorList>
    </citation>
    <scope>NUCLEOTIDE SEQUENCE [LARGE SCALE GENOMIC DNA]</scope>
    <source>
        <strain evidence="1 2">NBRC 111202</strain>
    </source>
</reference>
<accession>A0A1Q3ECP0</accession>